<dbReference type="GO" id="GO:0004604">
    <property type="term" value="F:phosphoadenylyl-sulfate reductase (thioredoxin) activity"/>
    <property type="evidence" value="ECO:0007669"/>
    <property type="project" value="UniProtKB-UniRule"/>
</dbReference>
<dbReference type="SUPFAM" id="SSF52402">
    <property type="entry name" value="Adenine nucleotide alpha hydrolases-like"/>
    <property type="match status" value="1"/>
</dbReference>
<dbReference type="EMBL" id="WIND01000004">
    <property type="protein sequence ID" value="MSU89444.1"/>
    <property type="molecule type" value="Genomic_DNA"/>
</dbReference>
<dbReference type="GO" id="GO:0070814">
    <property type="term" value="P:hydrogen sulfide biosynthetic process"/>
    <property type="evidence" value="ECO:0007669"/>
    <property type="project" value="UniProtKB-UniRule"/>
</dbReference>
<feature type="binding site" evidence="4">
    <location>
        <position position="205"/>
    </location>
    <ligand>
        <name>[4Fe-4S] cluster</name>
        <dbReference type="ChEBI" id="CHEBI:49883"/>
    </ligand>
</feature>
<dbReference type="EC" id="1.8.4.10" evidence="4"/>
<keyword evidence="4" id="KW-0963">Cytoplasm</keyword>
<dbReference type="RefSeq" id="WP_154445928.1">
    <property type="nucleotide sequence ID" value="NZ_WIND01000004.1"/>
</dbReference>
<comment type="caution">
    <text evidence="6">The sequence shown here is derived from an EMBL/GenBank/DDBJ whole genome shotgun (WGS) entry which is preliminary data.</text>
</comment>
<evidence type="ECO:0000256" key="1">
    <source>
        <dbReference type="ARBA" id="ARBA00009732"/>
    </source>
</evidence>
<dbReference type="GO" id="GO:0051539">
    <property type="term" value="F:4 iron, 4 sulfur cluster binding"/>
    <property type="evidence" value="ECO:0007669"/>
    <property type="project" value="UniProtKB-UniRule"/>
</dbReference>
<dbReference type="GO" id="GO:0043866">
    <property type="term" value="F:adenylyl-sulfate reductase (thioredoxin) activity"/>
    <property type="evidence" value="ECO:0007669"/>
    <property type="project" value="UniProtKB-EC"/>
</dbReference>
<dbReference type="GO" id="GO:0005737">
    <property type="term" value="C:cytoplasm"/>
    <property type="evidence" value="ECO:0007669"/>
    <property type="project" value="UniProtKB-SubCell"/>
</dbReference>
<proteinExistence type="inferred from homology"/>
<evidence type="ECO:0000256" key="3">
    <source>
        <dbReference type="ARBA" id="ARBA00024327"/>
    </source>
</evidence>
<dbReference type="GO" id="GO:0046872">
    <property type="term" value="F:metal ion binding"/>
    <property type="evidence" value="ECO:0007669"/>
    <property type="project" value="UniProtKB-KW"/>
</dbReference>
<gene>
    <name evidence="4" type="primary">cysH</name>
    <name evidence="6" type="ORF">GE300_07420</name>
</gene>
<comment type="subcellular location">
    <subcellularLocation>
        <location evidence="4">Cytoplasm</location>
    </subcellularLocation>
</comment>
<feature type="binding site" evidence="4">
    <location>
        <position position="124"/>
    </location>
    <ligand>
        <name>[4Fe-4S] cluster</name>
        <dbReference type="ChEBI" id="CHEBI:49883"/>
    </ligand>
</feature>
<keyword evidence="4" id="KW-0411">Iron-sulfur</keyword>
<dbReference type="Pfam" id="PF01507">
    <property type="entry name" value="PAPS_reduct"/>
    <property type="match status" value="1"/>
</dbReference>
<comment type="pathway">
    <text evidence="3 4">Sulfur metabolism; hydrogen sulfide biosynthesis; sulfite from sulfate.</text>
</comment>
<dbReference type="NCBIfam" id="TIGR00434">
    <property type="entry name" value="cysH"/>
    <property type="match status" value="1"/>
</dbReference>
<dbReference type="NCBIfam" id="NF002537">
    <property type="entry name" value="PRK02090.1"/>
    <property type="match status" value="1"/>
</dbReference>
<dbReference type="Gene3D" id="3.40.50.620">
    <property type="entry name" value="HUPs"/>
    <property type="match status" value="1"/>
</dbReference>
<feature type="domain" description="Phosphoadenosine phosphosulphate reductase" evidence="5">
    <location>
        <begin position="41"/>
        <end position="210"/>
    </location>
</feature>
<dbReference type="GO" id="GO:0019379">
    <property type="term" value="P:sulfate assimilation, phosphoadenylyl sulfate reduction by phosphoadenylyl-sulfate reductase (thioredoxin)"/>
    <property type="evidence" value="ECO:0007669"/>
    <property type="project" value="UniProtKB-UniRule"/>
</dbReference>
<evidence type="ECO:0000259" key="5">
    <source>
        <dbReference type="Pfam" id="PF01507"/>
    </source>
</evidence>
<comment type="cofactor">
    <cofactor evidence="4">
        <name>[4Fe-4S] cluster</name>
        <dbReference type="ChEBI" id="CHEBI:49883"/>
    </cofactor>
    <text evidence="4">Binds 1 [4Fe-4S] cluster per subunit.</text>
</comment>
<dbReference type="InterPro" id="IPR014729">
    <property type="entry name" value="Rossmann-like_a/b/a_fold"/>
</dbReference>
<reference evidence="6 7" key="1">
    <citation type="submission" date="2019-10" db="EMBL/GenBank/DDBJ databases">
        <title>Cognatihalovulum marinum gen. nov. sp. nov., a new member of the family Rhodobacteraceae isolated from deep seawater of the Northwest Indian Ocean.</title>
        <authorList>
            <person name="Ruan C."/>
            <person name="Wang J."/>
            <person name="Zheng X."/>
            <person name="Song L."/>
            <person name="Zhu Y."/>
            <person name="Huang Y."/>
            <person name="Lu Z."/>
            <person name="Du W."/>
            <person name="Huang L."/>
            <person name="Dai X."/>
        </authorList>
    </citation>
    <scope>NUCLEOTIDE SEQUENCE [LARGE SCALE GENOMIC DNA]</scope>
    <source>
        <strain evidence="6 7">2CG4</strain>
    </source>
</reference>
<comment type="catalytic activity">
    <reaction evidence="4">
        <text>[thioredoxin]-disulfide + sulfite + AMP + 2 H(+) = adenosine 5'-phosphosulfate + [thioredoxin]-dithiol</text>
        <dbReference type="Rhea" id="RHEA:21976"/>
        <dbReference type="Rhea" id="RHEA-COMP:10698"/>
        <dbReference type="Rhea" id="RHEA-COMP:10700"/>
        <dbReference type="ChEBI" id="CHEBI:15378"/>
        <dbReference type="ChEBI" id="CHEBI:17359"/>
        <dbReference type="ChEBI" id="CHEBI:29950"/>
        <dbReference type="ChEBI" id="CHEBI:50058"/>
        <dbReference type="ChEBI" id="CHEBI:58243"/>
        <dbReference type="ChEBI" id="CHEBI:456215"/>
        <dbReference type="EC" id="1.8.4.10"/>
    </reaction>
</comment>
<feature type="binding site" evidence="4">
    <location>
        <position position="208"/>
    </location>
    <ligand>
        <name>[4Fe-4S] cluster</name>
        <dbReference type="ChEBI" id="CHEBI:49883"/>
    </ligand>
</feature>
<protein>
    <recommendedName>
        <fullName evidence="4">Adenosine 5'-phosphosulfate reductase</fullName>
        <shortName evidence="4">APS reductase</shortName>
        <ecNumber evidence="4">1.8.4.10</ecNumber>
    </recommendedName>
    <alternativeName>
        <fullName evidence="4">5'-adenylylsulfate reductase</fullName>
    </alternativeName>
    <alternativeName>
        <fullName evidence="4">Thioredoxin-dependent 5'-adenylylsulfate reductase</fullName>
    </alternativeName>
</protein>
<accession>A0A6L5Z0D7</accession>
<evidence type="ECO:0000256" key="2">
    <source>
        <dbReference type="ARBA" id="ARBA00023002"/>
    </source>
</evidence>
<dbReference type="AlphaFoldDB" id="A0A6L5Z0D7"/>
<evidence type="ECO:0000313" key="6">
    <source>
        <dbReference type="EMBL" id="MSU89444.1"/>
    </source>
</evidence>
<comment type="function">
    <text evidence="4">Catalyzes the formation of sulfite from adenosine 5'-phosphosulfate (APS) using thioredoxin as an electron donor.</text>
</comment>
<dbReference type="InterPro" id="IPR002500">
    <property type="entry name" value="PAPS_reduct_dom"/>
</dbReference>
<sequence length="246" mass="27007">MLLEPAFRFAPDKGVGVLNERYGEAPAEDALHAALRLYAGQIAVVSSFGAESAVLLHMVSQINPHTPVLMIDTQMLFPQTLDYQLELTGLFGLTDVRRIGHTRDELKRRDPYGALHLANPDACCHLRKVEPLENALRGFSAHISGRKRFQTGRRAVMPVFEPDAAGRVKVNPLAAWKPADLGAYMDRHDLPRHPLVAQGYPSIGCVPCTSKVGAGEDPRAGRWRGTDKDECGIHFGPDGRVERIAS</sequence>
<evidence type="ECO:0000256" key="4">
    <source>
        <dbReference type="HAMAP-Rule" id="MF_00063"/>
    </source>
</evidence>
<dbReference type="PANTHER" id="PTHR46509">
    <property type="entry name" value="PHOSPHOADENOSINE PHOSPHOSULFATE REDUCTASE"/>
    <property type="match status" value="1"/>
</dbReference>
<dbReference type="Proteomes" id="UP000474957">
    <property type="component" value="Unassembled WGS sequence"/>
</dbReference>
<feature type="active site" description="Nucleophile; cysteine thiosulfonate intermediate" evidence="4">
    <location>
        <position position="231"/>
    </location>
</feature>
<dbReference type="InterPro" id="IPR004511">
    <property type="entry name" value="PAPS/APS_Rdtase"/>
</dbReference>
<keyword evidence="7" id="KW-1185">Reference proteome</keyword>
<name>A0A6L5Z0D7_9RHOB</name>
<keyword evidence="4" id="KW-0408">Iron</keyword>
<dbReference type="PANTHER" id="PTHR46509:SF1">
    <property type="entry name" value="PHOSPHOADENOSINE PHOSPHOSULFATE REDUCTASE"/>
    <property type="match status" value="1"/>
</dbReference>
<comment type="similarity">
    <text evidence="1 4">Belongs to the PAPS reductase family. CysH subfamily.</text>
</comment>
<evidence type="ECO:0000313" key="7">
    <source>
        <dbReference type="Proteomes" id="UP000474957"/>
    </source>
</evidence>
<feature type="binding site" evidence="4">
    <location>
        <position position="123"/>
    </location>
    <ligand>
        <name>[4Fe-4S] cluster</name>
        <dbReference type="ChEBI" id="CHEBI:49883"/>
    </ligand>
</feature>
<keyword evidence="2 4" id="KW-0560">Oxidoreductase</keyword>
<dbReference type="PIRSF" id="PIRSF000857">
    <property type="entry name" value="PAPS_reductase"/>
    <property type="match status" value="1"/>
</dbReference>
<organism evidence="6 7">
    <name type="scientific">Halovulum marinum</name>
    <dbReference type="NCBI Taxonomy" id="2662447"/>
    <lineage>
        <taxon>Bacteria</taxon>
        <taxon>Pseudomonadati</taxon>
        <taxon>Pseudomonadota</taxon>
        <taxon>Alphaproteobacteria</taxon>
        <taxon>Rhodobacterales</taxon>
        <taxon>Paracoccaceae</taxon>
        <taxon>Halovulum</taxon>
    </lineage>
</organism>
<keyword evidence="4" id="KW-0479">Metal-binding</keyword>
<dbReference type="HAMAP" id="MF_00063">
    <property type="entry name" value="CysH"/>
    <property type="match status" value="1"/>
</dbReference>